<sequence>MENTYSSIMGVKGLSRGLAVASFLVLSLVNAATLTVSTTGGNASSPILYGLMFEDINNSGDGGIHGQLLRNNGFQGTNPGLTAYAAVGGTNLTVDTANPLTKALPRSLKVSVPSGTTGQVGFSNAGYLGVPVNADTYANYFWIKGSYSGSVTLSLVGVASGTVYATKTITVNSVATSFTYYETTYQSTQAPDGNNVWKLTFDGAKVAGSALNFGLPQLFPVTFHKRYDKDDTCVYEIILTPYSYNGIRNDVGNFLQALEPSFFRFPGGNNIEGSSPGNRWKWNETIGPVENRPGRQGDWGYPNTDALGLMEYLQFISDAGMIPVLAVWSGLSLSGGGVVSGAALTPYVDDILDELEFLLGSTSTTWGALRESYGQAAPYDIPFIEVGNEDNLSGGCGTYASRFTAIYNAIHAAYPDITVIASTSQASCLPNPLPAGVWTDTHHYLSPNGFVSIFNEFDNTPRDGPGIFVGEYASTTDNSGATTYWSSVQGAISEAVYMIGMERNSDIVKMASYAPLFEHFDMAEWSPDLAGLNADPGSLTGSASYYVQQLFSIHRGDTILPVTSDAAFGPLYWVASSTKAGLYYVKIANYGTASQNVTVNIPGATGASSSAKLVSFTGPATASNYPLDVTLQPVTSTVTGSAAGGWTFNVAAYGVAIITVST</sequence>
<dbReference type="Pfam" id="PF06964">
    <property type="entry name" value="Alpha-L-AF_C"/>
    <property type="match status" value="1"/>
</dbReference>
<dbReference type="InterPro" id="IPR017853">
    <property type="entry name" value="GH"/>
</dbReference>
<evidence type="ECO:0000259" key="8">
    <source>
        <dbReference type="SMART" id="SM00813"/>
    </source>
</evidence>
<dbReference type="SUPFAM" id="SSF51445">
    <property type="entry name" value="(Trans)glycosidases"/>
    <property type="match status" value="1"/>
</dbReference>
<dbReference type="SMART" id="SM00813">
    <property type="entry name" value="Alpha-L-AF_C"/>
    <property type="match status" value="1"/>
</dbReference>
<evidence type="ECO:0000313" key="10">
    <source>
        <dbReference type="Proteomes" id="UP000012045"/>
    </source>
</evidence>
<evidence type="ECO:0000256" key="7">
    <source>
        <dbReference type="ARBA" id="ARBA00023180"/>
    </source>
</evidence>
<evidence type="ECO:0000256" key="4">
    <source>
        <dbReference type="ARBA" id="ARBA00012670"/>
    </source>
</evidence>
<comment type="catalytic activity">
    <reaction evidence="1">
        <text>Hydrolysis of terminal non-reducing alpha-L-arabinofuranoside residues in alpha-L-arabinosides.</text>
        <dbReference type="EC" id="3.2.1.55"/>
    </reaction>
</comment>
<comment type="pathway">
    <text evidence="2">Glycan metabolism; L-arabinan degradation.</text>
</comment>
<keyword evidence="6" id="KW-0378">Hydrolase</keyword>
<dbReference type="HOGENOM" id="CLU_010060_1_1_1"/>
<dbReference type="Gene3D" id="3.20.20.80">
    <property type="entry name" value="Glycosidases"/>
    <property type="match status" value="1"/>
</dbReference>
<dbReference type="GO" id="GO:0031222">
    <property type="term" value="P:arabinan catabolic process"/>
    <property type="evidence" value="ECO:0007669"/>
    <property type="project" value="UniProtKB-UniPathway"/>
</dbReference>
<dbReference type="GO" id="GO:0046373">
    <property type="term" value="P:L-arabinose metabolic process"/>
    <property type="evidence" value="ECO:0007669"/>
    <property type="project" value="InterPro"/>
</dbReference>
<evidence type="ECO:0000256" key="3">
    <source>
        <dbReference type="ARBA" id="ARBA00007186"/>
    </source>
</evidence>
<keyword evidence="5" id="KW-0732">Signal</keyword>
<dbReference type="STRING" id="1290391.M7U329"/>
<dbReference type="AlphaFoldDB" id="M7U329"/>
<dbReference type="PANTHER" id="PTHR31776">
    <property type="entry name" value="ALPHA-L-ARABINOFURANOSIDASE 1"/>
    <property type="match status" value="1"/>
</dbReference>
<organism evidence="9 10">
    <name type="scientific">Botryotinia fuckeliana (strain BcDW1)</name>
    <name type="common">Noble rot fungus</name>
    <name type="synonym">Botrytis cinerea</name>
    <dbReference type="NCBI Taxonomy" id="1290391"/>
    <lineage>
        <taxon>Eukaryota</taxon>
        <taxon>Fungi</taxon>
        <taxon>Dikarya</taxon>
        <taxon>Ascomycota</taxon>
        <taxon>Pezizomycotina</taxon>
        <taxon>Leotiomycetes</taxon>
        <taxon>Helotiales</taxon>
        <taxon>Sclerotiniaceae</taxon>
        <taxon>Botrytis</taxon>
    </lineage>
</organism>
<dbReference type="GO" id="GO:0046556">
    <property type="term" value="F:alpha-L-arabinofuranosidase activity"/>
    <property type="evidence" value="ECO:0007669"/>
    <property type="project" value="UniProtKB-EC"/>
</dbReference>
<dbReference type="InterPro" id="IPR055235">
    <property type="entry name" value="ASD1_cat"/>
</dbReference>
<dbReference type="EMBL" id="KB707707">
    <property type="protein sequence ID" value="EMR90301.1"/>
    <property type="molecule type" value="Genomic_DNA"/>
</dbReference>
<name>M7U329_BOTF1</name>
<comment type="similarity">
    <text evidence="3">Belongs to the glycosyl hydrolase 51 family.</text>
</comment>
<dbReference type="InterPro" id="IPR051563">
    <property type="entry name" value="Glycosyl_Hydrolase_51"/>
</dbReference>
<gene>
    <name evidence="9" type="ORF">BcDW1_1116</name>
</gene>
<accession>M7U329</accession>
<evidence type="ECO:0000256" key="1">
    <source>
        <dbReference type="ARBA" id="ARBA00001462"/>
    </source>
</evidence>
<evidence type="ECO:0000256" key="6">
    <source>
        <dbReference type="ARBA" id="ARBA00022801"/>
    </source>
</evidence>
<proteinExistence type="inferred from homology"/>
<dbReference type="EC" id="3.2.1.55" evidence="4"/>
<dbReference type="OrthoDB" id="406864at2759"/>
<dbReference type="Proteomes" id="UP000012045">
    <property type="component" value="Unassembled WGS sequence"/>
</dbReference>
<feature type="domain" description="Alpha-L-arabinofuranosidase C-terminal" evidence="8">
    <location>
        <begin position="470"/>
        <end position="654"/>
    </location>
</feature>
<protein>
    <recommendedName>
        <fullName evidence="4">non-reducing end alpha-L-arabinofuranosidase</fullName>
        <ecNumber evidence="4">3.2.1.55</ecNumber>
    </recommendedName>
</protein>
<dbReference type="Pfam" id="PF22848">
    <property type="entry name" value="ASD1_dom"/>
    <property type="match status" value="1"/>
</dbReference>
<dbReference type="UniPathway" id="UPA00667"/>
<evidence type="ECO:0000256" key="5">
    <source>
        <dbReference type="ARBA" id="ARBA00022729"/>
    </source>
</evidence>
<reference evidence="10" key="1">
    <citation type="journal article" date="2013" name="Genome Announc.">
        <title>Draft genome sequence of Botrytis cinerea BcDW1, inoculum for noble rot of grape berries.</title>
        <authorList>
            <person name="Blanco-Ulate B."/>
            <person name="Allen G."/>
            <person name="Powell A.L."/>
            <person name="Cantu D."/>
        </authorList>
    </citation>
    <scope>NUCLEOTIDE SEQUENCE [LARGE SCALE GENOMIC DNA]</scope>
    <source>
        <strain evidence="10">BcDW1</strain>
    </source>
</reference>
<dbReference type="PANTHER" id="PTHR31776:SF0">
    <property type="entry name" value="ALPHA-L-ARABINOFURANOSIDASE 1"/>
    <property type="match status" value="1"/>
</dbReference>
<keyword evidence="7" id="KW-0325">Glycoprotein</keyword>
<evidence type="ECO:0000256" key="2">
    <source>
        <dbReference type="ARBA" id="ARBA00004834"/>
    </source>
</evidence>
<evidence type="ECO:0000313" key="9">
    <source>
        <dbReference type="EMBL" id="EMR90301.1"/>
    </source>
</evidence>
<dbReference type="InterPro" id="IPR010720">
    <property type="entry name" value="Alpha-L-AF_C"/>
</dbReference>